<dbReference type="AlphaFoldDB" id="A0A1H9YLH6"/>
<protein>
    <submittedName>
        <fullName evidence="2">Uncharacterized protein</fullName>
    </submittedName>
</protein>
<gene>
    <name evidence="2" type="ORF">SAMN05216326_10264</name>
</gene>
<evidence type="ECO:0000256" key="1">
    <source>
        <dbReference type="SAM" id="SignalP"/>
    </source>
</evidence>
<feature type="signal peptide" evidence="1">
    <location>
        <begin position="1"/>
        <end position="22"/>
    </location>
</feature>
<evidence type="ECO:0000313" key="2">
    <source>
        <dbReference type="EMBL" id="SES69979.1"/>
    </source>
</evidence>
<dbReference type="EMBL" id="FOIA01000002">
    <property type="protein sequence ID" value="SES69979.1"/>
    <property type="molecule type" value="Genomic_DNA"/>
</dbReference>
<keyword evidence="1" id="KW-0732">Signal</keyword>
<proteinExistence type="predicted"/>
<organism evidence="2 3">
    <name type="scientific">Nitrosomonas marina</name>
    <dbReference type="NCBI Taxonomy" id="917"/>
    <lineage>
        <taxon>Bacteria</taxon>
        <taxon>Pseudomonadati</taxon>
        <taxon>Pseudomonadota</taxon>
        <taxon>Betaproteobacteria</taxon>
        <taxon>Nitrosomonadales</taxon>
        <taxon>Nitrosomonadaceae</taxon>
        <taxon>Nitrosomonas</taxon>
    </lineage>
</organism>
<sequence>MRVLRITALICITALFSANSLAQSISYSGFECLNAVNANDPTSTVARVESRFDVIEILDDGMLRLNLTGGLPRFIEGVQDICIDSDTAIGFIGTPDAAGELGLPVKLDRIDATAHISGKSLVIVVNSIYTDLSASRGAFSSFSTSRVQPVSNTLFLEYDAQRMSFILKKTIHNRGFVQTTGSTAMFPFIETIVPIFQETESEEVPRILTPPSEILYRLDN</sequence>
<keyword evidence="3" id="KW-1185">Reference proteome</keyword>
<name>A0A1H9YLH6_9PROT</name>
<dbReference type="Proteomes" id="UP000199345">
    <property type="component" value="Unassembled WGS sequence"/>
</dbReference>
<accession>A0A1H9YLH6</accession>
<reference evidence="3" key="1">
    <citation type="submission" date="2016-10" db="EMBL/GenBank/DDBJ databases">
        <authorList>
            <person name="Varghese N."/>
            <person name="Submissions S."/>
        </authorList>
    </citation>
    <scope>NUCLEOTIDE SEQUENCE [LARGE SCALE GENOMIC DNA]</scope>
    <source>
        <strain evidence="3">Nm71</strain>
    </source>
</reference>
<dbReference type="RefSeq" id="WP_090655482.1">
    <property type="nucleotide sequence ID" value="NZ_FOIA01000002.1"/>
</dbReference>
<dbReference type="OrthoDB" id="8545835at2"/>
<evidence type="ECO:0000313" key="3">
    <source>
        <dbReference type="Proteomes" id="UP000199345"/>
    </source>
</evidence>
<feature type="chain" id="PRO_5011474927" evidence="1">
    <location>
        <begin position="23"/>
        <end position="220"/>
    </location>
</feature>